<comment type="function">
    <text evidence="1">Needed for flagellar regrowth and assembly.</text>
</comment>
<dbReference type="InterPro" id="IPR000563">
    <property type="entry name" value="Flag_FliH"/>
</dbReference>
<dbReference type="GO" id="GO:0015031">
    <property type="term" value="P:protein transport"/>
    <property type="evidence" value="ECO:0007669"/>
    <property type="project" value="UniProtKB-KW"/>
</dbReference>
<dbReference type="GO" id="GO:0005829">
    <property type="term" value="C:cytosol"/>
    <property type="evidence" value="ECO:0007669"/>
    <property type="project" value="TreeGrafter"/>
</dbReference>
<dbReference type="AlphaFoldDB" id="A0A939DRI2"/>
<dbReference type="InterPro" id="IPR051472">
    <property type="entry name" value="T3SS_Stator/FliH"/>
</dbReference>
<dbReference type="Pfam" id="PF02108">
    <property type="entry name" value="FliH"/>
    <property type="match status" value="1"/>
</dbReference>
<reference evidence="12" key="1">
    <citation type="submission" date="2021-03" db="EMBL/GenBank/DDBJ databases">
        <title>novel species isolated from a fishpond in China.</title>
        <authorList>
            <person name="Lu H."/>
            <person name="Cai Z."/>
        </authorList>
    </citation>
    <scope>NUCLEOTIDE SEQUENCE</scope>
    <source>
        <strain evidence="12">JCM 30855</strain>
    </source>
</reference>
<name>A0A939DRI2_9ALTE</name>
<evidence type="ECO:0000256" key="8">
    <source>
        <dbReference type="ARBA" id="ARBA00022927"/>
    </source>
</evidence>
<evidence type="ECO:0000256" key="2">
    <source>
        <dbReference type="ARBA" id="ARBA00004496"/>
    </source>
</evidence>
<keyword evidence="12" id="KW-0282">Flagellum</keyword>
<dbReference type="PANTHER" id="PTHR34982">
    <property type="entry name" value="YOP PROTEINS TRANSLOCATION PROTEIN L"/>
    <property type="match status" value="1"/>
</dbReference>
<dbReference type="GO" id="GO:0003774">
    <property type="term" value="F:cytoskeletal motor activity"/>
    <property type="evidence" value="ECO:0007669"/>
    <property type="project" value="InterPro"/>
</dbReference>
<evidence type="ECO:0000256" key="4">
    <source>
        <dbReference type="ARBA" id="ARBA00016507"/>
    </source>
</evidence>
<proteinExistence type="inferred from homology"/>
<evidence type="ECO:0000313" key="12">
    <source>
        <dbReference type="EMBL" id="MBN7827037.1"/>
    </source>
</evidence>
<comment type="subcellular location">
    <subcellularLocation>
        <location evidence="2">Cytoplasm</location>
    </subcellularLocation>
</comment>
<dbReference type="PANTHER" id="PTHR34982:SF1">
    <property type="entry name" value="FLAGELLAR ASSEMBLY PROTEIN FLIH"/>
    <property type="match status" value="1"/>
</dbReference>
<comment type="similarity">
    <text evidence="3">Belongs to the FliH family.</text>
</comment>
<keyword evidence="13" id="KW-1185">Reference proteome</keyword>
<dbReference type="SUPFAM" id="SSF160527">
    <property type="entry name" value="V-type ATPase subunit E-like"/>
    <property type="match status" value="1"/>
</dbReference>
<evidence type="ECO:0000256" key="6">
    <source>
        <dbReference type="ARBA" id="ARBA00022490"/>
    </source>
</evidence>
<dbReference type="GO" id="GO:0044781">
    <property type="term" value="P:bacterial-type flagellum organization"/>
    <property type="evidence" value="ECO:0007669"/>
    <property type="project" value="UniProtKB-KW"/>
</dbReference>
<protein>
    <recommendedName>
        <fullName evidence="4">Flagellar assembly protein FliH</fullName>
    </recommendedName>
</protein>
<evidence type="ECO:0000256" key="1">
    <source>
        <dbReference type="ARBA" id="ARBA00003041"/>
    </source>
</evidence>
<comment type="caution">
    <text evidence="12">The sequence shown here is derived from an EMBL/GenBank/DDBJ whole genome shotgun (WGS) entry which is preliminary data.</text>
</comment>
<keyword evidence="7" id="KW-1005">Bacterial flagellum biogenesis</keyword>
<evidence type="ECO:0000256" key="10">
    <source>
        <dbReference type="SAM" id="MobiDB-lite"/>
    </source>
</evidence>
<keyword evidence="6" id="KW-0963">Cytoplasm</keyword>
<dbReference type="GO" id="GO:0071973">
    <property type="term" value="P:bacterial-type flagellum-dependent cell motility"/>
    <property type="evidence" value="ECO:0007669"/>
    <property type="project" value="InterPro"/>
</dbReference>
<keyword evidence="5" id="KW-0813">Transport</keyword>
<gene>
    <name evidence="12" type="primary">fliH</name>
    <name evidence="12" type="ORF">J0A66_17520</name>
</gene>
<evidence type="ECO:0000256" key="3">
    <source>
        <dbReference type="ARBA" id="ARBA00006602"/>
    </source>
</evidence>
<dbReference type="InterPro" id="IPR018035">
    <property type="entry name" value="Flagellar_FliH/T3SS_HrpE"/>
</dbReference>
<sequence>MSASKIHKYGSQDKVRSWDLPFVEDEGTREPDKTNAINKTSDWKYEPPEAEEEILPPTAEEIEAIRQSAYQEGLEQGLSEGRQKGHQEGFEQGMAQGTEQGLESGRAEGLAAAKDQIDEAAALWKSLAEKLTKPVAQVDQELETELVQLAVSLARAVIRAEVQTNEKIISQALSEGLKVLPIGEKRYQLHMNPQDIELLKGHIPEQEIESHHWQFIEAPGMQRGGCDIVTQTNAVDVTIERRVRQVLDKFLLEQGLSSHED</sequence>
<keyword evidence="8" id="KW-0653">Protein transport</keyword>
<dbReference type="EMBL" id="JAFKCV010000013">
    <property type="protein sequence ID" value="MBN7827037.1"/>
    <property type="molecule type" value="Genomic_DNA"/>
</dbReference>
<evidence type="ECO:0000256" key="7">
    <source>
        <dbReference type="ARBA" id="ARBA00022795"/>
    </source>
</evidence>
<keyword evidence="12" id="KW-0966">Cell projection</keyword>
<accession>A0A939DRI2</accession>
<evidence type="ECO:0000256" key="5">
    <source>
        <dbReference type="ARBA" id="ARBA00022448"/>
    </source>
</evidence>
<organism evidence="12 13">
    <name type="scientific">Bowmanella dokdonensis</name>
    <dbReference type="NCBI Taxonomy" id="751969"/>
    <lineage>
        <taxon>Bacteria</taxon>
        <taxon>Pseudomonadati</taxon>
        <taxon>Pseudomonadota</taxon>
        <taxon>Gammaproteobacteria</taxon>
        <taxon>Alteromonadales</taxon>
        <taxon>Alteromonadaceae</taxon>
        <taxon>Bowmanella</taxon>
    </lineage>
</organism>
<evidence type="ECO:0000313" key="13">
    <source>
        <dbReference type="Proteomes" id="UP000664654"/>
    </source>
</evidence>
<dbReference type="Proteomes" id="UP000664654">
    <property type="component" value="Unassembled WGS sequence"/>
</dbReference>
<dbReference type="RefSeq" id="WP_206575151.1">
    <property type="nucleotide sequence ID" value="NZ_JAFKCV010000013.1"/>
</dbReference>
<keyword evidence="9" id="KW-1006">Bacterial flagellum protein export</keyword>
<feature type="domain" description="Flagellar assembly protein FliH/Type III secretion system HrpE" evidence="11">
    <location>
        <begin position="125"/>
        <end position="246"/>
    </location>
</feature>
<evidence type="ECO:0000259" key="11">
    <source>
        <dbReference type="Pfam" id="PF02108"/>
    </source>
</evidence>
<dbReference type="GO" id="GO:0009288">
    <property type="term" value="C:bacterial-type flagellum"/>
    <property type="evidence" value="ECO:0007669"/>
    <property type="project" value="InterPro"/>
</dbReference>
<keyword evidence="12" id="KW-0969">Cilium</keyword>
<dbReference type="NCBIfam" id="NF004270">
    <property type="entry name" value="PRK05687.2-1"/>
    <property type="match status" value="1"/>
</dbReference>
<dbReference type="PRINTS" id="PR01003">
    <property type="entry name" value="FLGFLIH"/>
</dbReference>
<evidence type="ECO:0000256" key="9">
    <source>
        <dbReference type="ARBA" id="ARBA00023225"/>
    </source>
</evidence>
<feature type="region of interest" description="Disordered" evidence="10">
    <location>
        <begin position="1"/>
        <end position="52"/>
    </location>
</feature>